<protein>
    <recommendedName>
        <fullName evidence="3">Permuted papain-like amidase enzyme, YaeF/YiiX, C92 family</fullName>
    </recommendedName>
</protein>
<dbReference type="PANTHER" id="PTHR47112:SF1">
    <property type="entry name" value="PX DOMAIN-CONTAINING PROTEIN"/>
    <property type="match status" value="1"/>
</dbReference>
<comment type="caution">
    <text evidence="1">The sequence shown here is derived from an EMBL/GenBank/DDBJ whole genome shotgun (WGS) entry which is preliminary data.</text>
</comment>
<gene>
    <name evidence="1" type="ORF">FKG94_19630</name>
</gene>
<evidence type="ECO:0000313" key="2">
    <source>
        <dbReference type="Proteomes" id="UP000319732"/>
    </source>
</evidence>
<dbReference type="Proteomes" id="UP000319732">
    <property type="component" value="Unassembled WGS sequence"/>
</dbReference>
<evidence type="ECO:0008006" key="3">
    <source>
        <dbReference type="Google" id="ProtNLM"/>
    </source>
</evidence>
<dbReference type="PANTHER" id="PTHR47112">
    <property type="entry name" value="PX DOMAIN-CONTAINING PROTEIN"/>
    <property type="match status" value="1"/>
</dbReference>
<reference evidence="1 2" key="1">
    <citation type="submission" date="2019-06" db="EMBL/GenBank/DDBJ databases">
        <title>Whole genome sequence for Cellvibrionaceae sp. R142.</title>
        <authorList>
            <person name="Wang G."/>
        </authorList>
    </citation>
    <scope>NUCLEOTIDE SEQUENCE [LARGE SCALE GENOMIC DNA]</scope>
    <source>
        <strain evidence="1 2">R142</strain>
    </source>
</reference>
<name>A0A545T273_9GAMM</name>
<dbReference type="RefSeq" id="WP_142928645.1">
    <property type="nucleotide sequence ID" value="NZ_ML660100.1"/>
</dbReference>
<proteinExistence type="predicted"/>
<dbReference type="AlphaFoldDB" id="A0A545T273"/>
<organism evidence="1 2">
    <name type="scientific">Exilibacterium tricleocarpae</name>
    <dbReference type="NCBI Taxonomy" id="2591008"/>
    <lineage>
        <taxon>Bacteria</taxon>
        <taxon>Pseudomonadati</taxon>
        <taxon>Pseudomonadota</taxon>
        <taxon>Gammaproteobacteria</taxon>
        <taxon>Cellvibrionales</taxon>
        <taxon>Cellvibrionaceae</taxon>
        <taxon>Exilibacterium</taxon>
    </lineage>
</organism>
<sequence length="232" mass="26876">MRTPTIPFPLIIDELQTGDLFFCRGLMWSSRWIEFITGSKWSHVAVVVRPRDIGIEGVPDEPYLWEATSIEGADILTGRRKTGPMLVRMWMRLQEYLDSGNYRLFGVRYLQAPRTPDLFDGLAGIIKDNAVQASRYPQELQMMKDYLQQRYFTTRQQRTFFCSELVAETYTAMQLMPQQPSAQSYGPRDFSQRGYLPLLKRAALSPEVYLGADTREELQRQLSAVKDRFAPQ</sequence>
<accession>A0A545T273</accession>
<evidence type="ECO:0000313" key="1">
    <source>
        <dbReference type="EMBL" id="TQV71327.1"/>
    </source>
</evidence>
<dbReference type="SUPFAM" id="SSF54001">
    <property type="entry name" value="Cysteine proteinases"/>
    <property type="match status" value="1"/>
</dbReference>
<keyword evidence="2" id="KW-1185">Reference proteome</keyword>
<dbReference type="InterPro" id="IPR038765">
    <property type="entry name" value="Papain-like_cys_pep_sf"/>
</dbReference>
<dbReference type="Gene3D" id="3.90.1720.10">
    <property type="entry name" value="endopeptidase domain like (from Nostoc punctiforme)"/>
    <property type="match status" value="1"/>
</dbReference>
<dbReference type="EMBL" id="VHSG01000021">
    <property type="protein sequence ID" value="TQV71327.1"/>
    <property type="molecule type" value="Genomic_DNA"/>
</dbReference>
<dbReference type="OrthoDB" id="2843884at2"/>